<dbReference type="GO" id="GO:0005737">
    <property type="term" value="C:cytoplasm"/>
    <property type="evidence" value="ECO:0007669"/>
    <property type="project" value="UniProtKB-SubCell"/>
</dbReference>
<feature type="compositionally biased region" description="Polar residues" evidence="6">
    <location>
        <begin position="46"/>
        <end position="70"/>
    </location>
</feature>
<dbReference type="Gene3D" id="3.80.10.10">
    <property type="entry name" value="Ribonuclease Inhibitor"/>
    <property type="match status" value="2"/>
</dbReference>
<dbReference type="RefSeq" id="WP_143443935.1">
    <property type="nucleotide sequence ID" value="NZ_JBHSZT010000002.1"/>
</dbReference>
<accession>A0A0F4LMI2</accession>
<evidence type="ECO:0000256" key="4">
    <source>
        <dbReference type="ARBA" id="ARBA00022737"/>
    </source>
</evidence>
<dbReference type="Pfam" id="PF03382">
    <property type="entry name" value="DUF285"/>
    <property type="match status" value="2"/>
</dbReference>
<dbReference type="InterPro" id="IPR005046">
    <property type="entry name" value="DUF285"/>
</dbReference>
<feature type="compositionally biased region" description="Low complexity" evidence="6">
    <location>
        <begin position="71"/>
        <end position="92"/>
    </location>
</feature>
<reference evidence="9 10" key="1">
    <citation type="submission" date="2015-01" db="EMBL/GenBank/DDBJ databases">
        <title>Comparative genomics of the lactic acid bacteria isolated from the honey bee gut.</title>
        <authorList>
            <person name="Ellegaard K.M."/>
            <person name="Tamarit D."/>
            <person name="Javelind E."/>
            <person name="Olofsson T."/>
            <person name="Andersson S.G."/>
            <person name="Vasquez A."/>
        </authorList>
    </citation>
    <scope>NUCLEOTIDE SEQUENCE [LARGE SCALE GENOMIC DNA]</scope>
    <source>
        <strain evidence="9 10">Bin4</strain>
        <plasmid evidence="9">pBin4p1</plasmid>
    </source>
</reference>
<feature type="domain" description="Mub B2-like" evidence="8">
    <location>
        <begin position="574"/>
        <end position="665"/>
    </location>
</feature>
<evidence type="ECO:0000313" key="9">
    <source>
        <dbReference type="EMBL" id="KJY59479.1"/>
    </source>
</evidence>
<dbReference type="EMBL" id="JXJQ01000022">
    <property type="protein sequence ID" value="KJY59479.1"/>
    <property type="molecule type" value="Genomic_DNA"/>
</dbReference>
<dbReference type="GO" id="GO:0019005">
    <property type="term" value="C:SCF ubiquitin ligase complex"/>
    <property type="evidence" value="ECO:0007669"/>
    <property type="project" value="TreeGrafter"/>
</dbReference>
<feature type="signal peptide" evidence="7">
    <location>
        <begin position="1"/>
        <end position="29"/>
    </location>
</feature>
<sequence length="825" mass="90165">MNTKKSLTITTTFVGLVCGLILNQQQSAAATTDKPDYTITSMVASQSSATTTIPAKNDGSIQNNQTPIQPTNSQKAANNTNNNAETANQNQTSVTHSTASPEATAAVQSSTSNNNSDSTVQPQQAAASLANSASETTQPVSQYTAPANPQANKSTNSANNTSTTTDPQLETIAQGTWGTSKWEYTHQGDDYILHFHEGTFGASSPKTIIDPNNSALYHYLGSIGASPEIFNSNWQWSEALTQIIIDPGVIANRDSSYLFGYLKNLKKIIGLANLDTTNVTNMSYMFAGCSGLTNLDLSKFNTDKVTDTSRMFWGCNNLTNLDLNHFNTSNVTDMSWMFGGYQGASLDLSKFNTANVTNMAGMFDGYQGSQLDLNNFDTSKVTDMSYMFAGCALTSLNLSYFNTANVTNMSGMFLGCYKLNSLDLSKFNTDNVTDMSYMFDGCNNITSLDLNNFNTAKVTDMRWMFYVCSGLNSLDLSSFSTINVTNMYSMFAACDNLNHLILGPDTLFNNYAALPHIPKTGTNIPGKDRVVASPYWVATSGYQQGHKYTADELMTLTGRNQVTTYDWDSTPAFTQTTETKAVTRAIRIHQPDGSLKTELQTVMVHRPVTINPDGSKTYGAWSTAQWDAYQIPEIAGYQASDSSIAAQTVNGETVDETINVHYQPQLQTVEIQYLDQGQIVGKQTITGYTGQTIVPNYQVPEGYEITTATPATITIDGSGKQIIQVNVSHKQEESMEYKTITRTVNLHQTNGQIKTYNQVALLQRSVQIDIVTGNETYGHWNTGYWDAINIPTVAGYTASQDQVAAQLVTDQDSDQTVDVYYTPNN</sequence>
<dbReference type="OrthoDB" id="2255372at2"/>
<feature type="compositionally biased region" description="Low complexity" evidence="6">
    <location>
        <begin position="109"/>
        <end position="134"/>
    </location>
</feature>
<dbReference type="PANTHER" id="PTHR13318">
    <property type="entry name" value="PARTNER OF PAIRED, ISOFORM B-RELATED"/>
    <property type="match status" value="1"/>
</dbReference>
<feature type="compositionally biased region" description="Polar residues" evidence="6">
    <location>
        <begin position="135"/>
        <end position="153"/>
    </location>
</feature>
<keyword evidence="7" id="KW-0732">Signal</keyword>
<dbReference type="InterPro" id="IPR011889">
    <property type="entry name" value="Liste_lipo_26"/>
</dbReference>
<comment type="subcellular location">
    <subcellularLocation>
        <location evidence="1">Cytoplasm</location>
    </subcellularLocation>
</comment>
<evidence type="ECO:0000256" key="7">
    <source>
        <dbReference type="SAM" id="SignalP"/>
    </source>
</evidence>
<dbReference type="Gene3D" id="2.60.40.4300">
    <property type="match status" value="2"/>
</dbReference>
<dbReference type="SUPFAM" id="SSF52058">
    <property type="entry name" value="L domain-like"/>
    <property type="match status" value="1"/>
</dbReference>
<comment type="pathway">
    <text evidence="2">Protein modification; protein ubiquitination.</text>
</comment>
<evidence type="ECO:0000256" key="5">
    <source>
        <dbReference type="ARBA" id="ARBA00022786"/>
    </source>
</evidence>
<evidence type="ECO:0000256" key="2">
    <source>
        <dbReference type="ARBA" id="ARBA00004906"/>
    </source>
</evidence>
<geneLocation type="plasmid" evidence="9">
    <name>pBin4p1</name>
</geneLocation>
<feature type="region of interest" description="Disordered" evidence="6">
    <location>
        <begin position="46"/>
        <end position="170"/>
    </location>
</feature>
<dbReference type="Pfam" id="PF17966">
    <property type="entry name" value="Muc_B2"/>
    <property type="match status" value="2"/>
</dbReference>
<proteinExistence type="predicted"/>
<protein>
    <recommendedName>
        <fullName evidence="8">Mub B2-like domain-containing protein</fullName>
    </recommendedName>
</protein>
<evidence type="ECO:0000256" key="6">
    <source>
        <dbReference type="SAM" id="MobiDB-lite"/>
    </source>
</evidence>
<dbReference type="AlphaFoldDB" id="A0A0F4LMI2"/>
<dbReference type="NCBIfam" id="TIGR02167">
    <property type="entry name" value="Liste_lipo_26"/>
    <property type="match status" value="8"/>
</dbReference>
<feature type="chain" id="PRO_5002472450" description="Mub B2-like domain-containing protein" evidence="7">
    <location>
        <begin position="30"/>
        <end position="825"/>
    </location>
</feature>
<feature type="domain" description="Mub B2-like" evidence="8">
    <location>
        <begin position="733"/>
        <end position="824"/>
    </location>
</feature>
<dbReference type="Gene3D" id="3.10.20.320">
    <property type="entry name" value="Putative peptidoglycan bound protein (lpxtg motif)"/>
    <property type="match status" value="1"/>
</dbReference>
<evidence type="ECO:0000256" key="1">
    <source>
        <dbReference type="ARBA" id="ARBA00004496"/>
    </source>
</evidence>
<comment type="caution">
    <text evidence="9">The sequence shown here is derived from an EMBL/GenBank/DDBJ whole genome shotgun (WGS) entry which is preliminary data.</text>
</comment>
<keyword evidence="5" id="KW-0833">Ubl conjugation pathway</keyword>
<dbReference type="GO" id="GO:0031146">
    <property type="term" value="P:SCF-dependent proteasomal ubiquitin-dependent protein catabolic process"/>
    <property type="evidence" value="ECO:0007669"/>
    <property type="project" value="TreeGrafter"/>
</dbReference>
<gene>
    <name evidence="9" type="ORF">JG30_12490</name>
</gene>
<keyword evidence="3" id="KW-0963">Cytoplasm</keyword>
<keyword evidence="10" id="KW-1185">Reference proteome</keyword>
<dbReference type="PATRIC" id="fig|1218492.5.peg.42"/>
<dbReference type="InterPro" id="IPR041495">
    <property type="entry name" value="Mub_B2"/>
</dbReference>
<dbReference type="PANTHER" id="PTHR13318:SF179">
    <property type="entry name" value="F-BOX_LRR-REPEAT PROTEIN 15"/>
    <property type="match status" value="1"/>
</dbReference>
<dbReference type="InterPro" id="IPR032675">
    <property type="entry name" value="LRR_dom_sf"/>
</dbReference>
<evidence type="ECO:0000313" key="10">
    <source>
        <dbReference type="Proteomes" id="UP000033558"/>
    </source>
</evidence>
<dbReference type="Proteomes" id="UP000033558">
    <property type="component" value="Plasmid pBin4p1"/>
</dbReference>
<keyword evidence="4" id="KW-0677">Repeat</keyword>
<organism evidence="9 10">
    <name type="scientific">Bombilactobacillus mellifer</name>
    <dbReference type="NCBI Taxonomy" id="1218492"/>
    <lineage>
        <taxon>Bacteria</taxon>
        <taxon>Bacillati</taxon>
        <taxon>Bacillota</taxon>
        <taxon>Bacilli</taxon>
        <taxon>Lactobacillales</taxon>
        <taxon>Lactobacillaceae</taxon>
        <taxon>Bombilactobacillus</taxon>
    </lineage>
</organism>
<evidence type="ECO:0000259" key="8">
    <source>
        <dbReference type="Pfam" id="PF17966"/>
    </source>
</evidence>
<feature type="compositionally biased region" description="Low complexity" evidence="6">
    <location>
        <begin position="154"/>
        <end position="165"/>
    </location>
</feature>
<keyword evidence="9" id="KW-0614">Plasmid</keyword>
<name>A0A0F4LMI2_9LACO</name>
<dbReference type="HOGENOM" id="CLU_380182_0_0_9"/>
<evidence type="ECO:0000256" key="3">
    <source>
        <dbReference type="ARBA" id="ARBA00022490"/>
    </source>
</evidence>